<reference evidence="15" key="1">
    <citation type="submission" date="2020-09" db="EMBL/GenBank/DDBJ databases">
        <title>First Report of a novel Colistin-Resistant species of Enterobacter cloacae complex Producing MCR-5 isolated from hospital sewage water.</title>
        <authorList>
            <person name="Zhou K."/>
        </authorList>
    </citation>
    <scope>NUCLEOTIDE SEQUENCE [LARGE SCALE GENOMIC DNA]</scope>
    <source>
        <strain evidence="15">HSW1412</strain>
    </source>
</reference>
<evidence type="ECO:0000256" key="2">
    <source>
        <dbReference type="ARBA" id="ARBA00008064"/>
    </source>
</evidence>
<evidence type="ECO:0000256" key="9">
    <source>
        <dbReference type="ARBA" id="ARBA00023157"/>
    </source>
</evidence>
<evidence type="ECO:0000256" key="11">
    <source>
        <dbReference type="RuleBase" id="RU003884"/>
    </source>
</evidence>
<accession>A0A7T0DZG2</accession>
<gene>
    <name evidence="15" type="ORF">IDM36_09565</name>
</gene>
<keyword evidence="3 11" id="KW-0813">Transport</keyword>
<dbReference type="Gene3D" id="2.60.40.2070">
    <property type="match status" value="1"/>
</dbReference>
<dbReference type="InterPro" id="IPR000015">
    <property type="entry name" value="Fimb_usher"/>
</dbReference>
<proteinExistence type="inferred from homology"/>
<feature type="domain" description="PapC N-terminal" evidence="14">
    <location>
        <begin position="34"/>
        <end position="179"/>
    </location>
</feature>
<keyword evidence="8 11" id="KW-0472">Membrane</keyword>
<evidence type="ECO:0000256" key="10">
    <source>
        <dbReference type="ARBA" id="ARBA00023237"/>
    </source>
</evidence>
<evidence type="ECO:0000256" key="12">
    <source>
        <dbReference type="SAM" id="SignalP"/>
    </source>
</evidence>
<comment type="similarity">
    <text evidence="2 11">Belongs to the fimbrial export usher family.</text>
</comment>
<dbReference type="Gene3D" id="3.10.20.410">
    <property type="match status" value="1"/>
</dbReference>
<dbReference type="InterPro" id="IPR043142">
    <property type="entry name" value="PapC-like_C_sf"/>
</dbReference>
<dbReference type="InterPro" id="IPR025949">
    <property type="entry name" value="PapC-like_C"/>
</dbReference>
<dbReference type="GO" id="GO:0015473">
    <property type="term" value="F:fimbrial usher porin activity"/>
    <property type="evidence" value="ECO:0007669"/>
    <property type="project" value="InterPro"/>
</dbReference>
<feature type="signal peptide" evidence="12">
    <location>
        <begin position="1"/>
        <end position="30"/>
    </location>
</feature>
<dbReference type="FunFam" id="2.60.40.3110:FF:000001">
    <property type="entry name" value="Putative fimbrial outer membrane usher"/>
    <property type="match status" value="1"/>
</dbReference>
<evidence type="ECO:0000256" key="1">
    <source>
        <dbReference type="ARBA" id="ARBA00004571"/>
    </source>
</evidence>
<dbReference type="InterPro" id="IPR025885">
    <property type="entry name" value="PapC_N"/>
</dbReference>
<dbReference type="EMBL" id="CP061801">
    <property type="protein sequence ID" value="QPK02326.1"/>
    <property type="molecule type" value="Genomic_DNA"/>
</dbReference>
<keyword evidence="5 11" id="KW-1029">Fimbrium biogenesis</keyword>
<evidence type="ECO:0000256" key="7">
    <source>
        <dbReference type="ARBA" id="ARBA00022729"/>
    </source>
</evidence>
<dbReference type="Gene3D" id="2.60.40.3110">
    <property type="match status" value="1"/>
</dbReference>
<feature type="chain" id="PRO_5032952661" evidence="12">
    <location>
        <begin position="31"/>
        <end position="847"/>
    </location>
</feature>
<dbReference type="PANTHER" id="PTHR30451:SF21">
    <property type="entry name" value="FIMBRIAL USHER DOMAIN-CONTAINING PROTEIN YDET-RELATED"/>
    <property type="match status" value="1"/>
</dbReference>
<dbReference type="GO" id="GO:0009279">
    <property type="term" value="C:cell outer membrane"/>
    <property type="evidence" value="ECO:0007669"/>
    <property type="project" value="UniProtKB-SubCell"/>
</dbReference>
<organism evidence="15">
    <name type="scientific">Enterobacter mori</name>
    <dbReference type="NCBI Taxonomy" id="539813"/>
    <lineage>
        <taxon>Bacteria</taxon>
        <taxon>Pseudomonadati</taxon>
        <taxon>Pseudomonadota</taxon>
        <taxon>Gammaproteobacteria</taxon>
        <taxon>Enterobacterales</taxon>
        <taxon>Enterobacteriaceae</taxon>
        <taxon>Enterobacter</taxon>
    </lineage>
</organism>
<evidence type="ECO:0000313" key="15">
    <source>
        <dbReference type="EMBL" id="QPK02326.1"/>
    </source>
</evidence>
<dbReference type="Gene3D" id="2.60.40.2610">
    <property type="entry name" value="Outer membrane usher protein FimD, plug domain"/>
    <property type="match status" value="1"/>
</dbReference>
<keyword evidence="10 11" id="KW-0998">Cell outer membrane</keyword>
<evidence type="ECO:0000256" key="5">
    <source>
        <dbReference type="ARBA" id="ARBA00022558"/>
    </source>
</evidence>
<dbReference type="Pfam" id="PF13953">
    <property type="entry name" value="PapC_C"/>
    <property type="match status" value="1"/>
</dbReference>
<evidence type="ECO:0000256" key="8">
    <source>
        <dbReference type="ARBA" id="ARBA00023136"/>
    </source>
</evidence>
<protein>
    <submittedName>
        <fullName evidence="15">Fimbrial biogenesis outer membrane usher protein</fullName>
    </submittedName>
</protein>
<dbReference type="Pfam" id="PF13954">
    <property type="entry name" value="PapC_N"/>
    <property type="match status" value="1"/>
</dbReference>
<dbReference type="SUPFAM" id="SSF141729">
    <property type="entry name" value="FimD N-terminal domain-like"/>
    <property type="match status" value="1"/>
</dbReference>
<dbReference type="GO" id="GO:0009297">
    <property type="term" value="P:pilus assembly"/>
    <property type="evidence" value="ECO:0007669"/>
    <property type="project" value="InterPro"/>
</dbReference>
<keyword evidence="9" id="KW-1015">Disulfide bond</keyword>
<dbReference type="Pfam" id="PF00577">
    <property type="entry name" value="Usher"/>
    <property type="match status" value="1"/>
</dbReference>
<dbReference type="AlphaFoldDB" id="A0A7T0DZG2"/>
<dbReference type="InterPro" id="IPR037224">
    <property type="entry name" value="PapC_N_sf"/>
</dbReference>
<keyword evidence="4" id="KW-1134">Transmembrane beta strand</keyword>
<evidence type="ECO:0000256" key="3">
    <source>
        <dbReference type="ARBA" id="ARBA00022448"/>
    </source>
</evidence>
<dbReference type="InterPro" id="IPR018030">
    <property type="entry name" value="Fimbrial_membr_usher_CS"/>
</dbReference>
<dbReference type="PANTHER" id="PTHR30451">
    <property type="entry name" value="OUTER MEMBRANE USHER PROTEIN"/>
    <property type="match status" value="1"/>
</dbReference>
<dbReference type="PROSITE" id="PS01151">
    <property type="entry name" value="FIMBRIAL_USHER"/>
    <property type="match status" value="1"/>
</dbReference>
<dbReference type="FunFam" id="2.60.40.2610:FF:000001">
    <property type="entry name" value="Outer membrane fimbrial usher protein"/>
    <property type="match status" value="1"/>
</dbReference>
<keyword evidence="6 11" id="KW-0812">Transmembrane</keyword>
<evidence type="ECO:0000256" key="6">
    <source>
        <dbReference type="ARBA" id="ARBA00022692"/>
    </source>
</evidence>
<feature type="domain" description="PapC-like C-terminal" evidence="13">
    <location>
        <begin position="765"/>
        <end position="829"/>
    </location>
</feature>
<evidence type="ECO:0000259" key="13">
    <source>
        <dbReference type="Pfam" id="PF13953"/>
    </source>
</evidence>
<dbReference type="InterPro" id="IPR042186">
    <property type="entry name" value="FimD_plug_dom"/>
</dbReference>
<evidence type="ECO:0000256" key="4">
    <source>
        <dbReference type="ARBA" id="ARBA00022452"/>
    </source>
</evidence>
<keyword evidence="7 12" id="KW-0732">Signal</keyword>
<dbReference type="FunFam" id="3.10.20.410:FF:000001">
    <property type="entry name" value="Fimbrial outer membrane usher protein"/>
    <property type="match status" value="1"/>
</dbReference>
<evidence type="ECO:0000259" key="14">
    <source>
        <dbReference type="Pfam" id="PF13954"/>
    </source>
</evidence>
<comment type="subcellular location">
    <subcellularLocation>
        <location evidence="1 11">Cell outer membrane</location>
        <topology evidence="1 11">Multi-pass membrane protein</topology>
    </subcellularLocation>
</comment>
<name>A0A7T0DZG2_9ENTR</name>
<sequence>MTTKNKNMRPAPLALFIATVLASSSQVLYASESFNTELVELDNPGMGKADLSAFESGSQASGSYHVDIVLDDQLVETRDITFTAVKGENDHQILQPCLSVEQLTRWGVRTALFPQLAVDNSECANLQAIPQASTDFQFGAQRLVISLPQAAIDLPARGYVSPEMWDEGINAAMLNYSLSGANSWAKTEAGTQSNSQYANLRPGLNIGPWRLRNYTTWSRDSSSQDRWDTVYTYTQRAIIPLKAQLTLGDSSAPADVFDSMPFRGGQLASDDDMLPDSLKGYAPVVRGIARTNAQVVIRQNGYQIYQSYVAPGAFEITDMYPTGGAGDLDVTIKEADGSEQHFSLPYASLPVLQREGRLKYAATGGQYRSYNNHVDKTPFGQLTGIYGLPKGFTLYGGVQESSKYQSIAFGVGKNMGELGALSADITQSWSTPDKVEKTRGQSWRARYSKNFINTGTNFSIAGYRYSTSGYYGMQDVLDSYGDSNALQDRRRNRAELTMSQTLGNNFGSLTLSGVREDYWNSSKSMTSWSVGYNNDWHNISYGLTWTYSKNANSSSYGNGNAKTYDHDQLLALNISVPLDKFLPQTWANYGMNASKSRGTTHSIGINGVALDNHALSWNVQQGYGTDNVGYTGNMNGDYKGTYGEITAGYGTDKNSDRLNYGLQGGVVVHREGLTLSQPLGETNVLVEAPGAHGVTILNQPGVRTDYRGYTVVSNLSVYRKNDITLDPENMPDDVELEINTRTVTPTRGAVVKADYISRVGRRVLMTLLSNTHFVPFGAVVTLSGEGSSGAIVGDRGQVYLTGMPEQGAILASWGNQSTRQCRAHYRLPEQSTYSGITEISVNCLQDR</sequence>